<dbReference type="Proteomes" id="UP000002028">
    <property type="component" value="Chromosome"/>
</dbReference>
<dbReference type="HOGENOM" id="CLU_129336_0_1_10"/>
<dbReference type="eggNOG" id="COG4319">
    <property type="taxonomic scope" value="Bacteria"/>
</dbReference>
<name>D2QU21_SPILD</name>
<dbReference type="Pfam" id="PF14534">
    <property type="entry name" value="DUF4440"/>
    <property type="match status" value="1"/>
</dbReference>
<dbReference type="KEGG" id="sli:Slin_6344"/>
<dbReference type="InterPro" id="IPR032710">
    <property type="entry name" value="NTF2-like_dom_sf"/>
</dbReference>
<dbReference type="InterPro" id="IPR027843">
    <property type="entry name" value="DUF4440"/>
</dbReference>
<dbReference type="NCBIfam" id="TIGR02246">
    <property type="entry name" value="SgcJ/EcaC family oxidoreductase"/>
    <property type="match status" value="1"/>
</dbReference>
<feature type="chain" id="PRO_5003034277" description="DUF4440 domain-containing protein" evidence="1">
    <location>
        <begin position="20"/>
        <end position="169"/>
    </location>
</feature>
<gene>
    <name evidence="3" type="ordered locus">Slin_6344</name>
</gene>
<dbReference type="AlphaFoldDB" id="D2QU21"/>
<dbReference type="EMBL" id="CP001769">
    <property type="protein sequence ID" value="ADB42303.1"/>
    <property type="molecule type" value="Genomic_DNA"/>
</dbReference>
<dbReference type="SUPFAM" id="SSF54427">
    <property type="entry name" value="NTF2-like"/>
    <property type="match status" value="1"/>
</dbReference>
<protein>
    <recommendedName>
        <fullName evidence="2">DUF4440 domain-containing protein</fullName>
    </recommendedName>
</protein>
<evidence type="ECO:0000259" key="2">
    <source>
        <dbReference type="Pfam" id="PF14534"/>
    </source>
</evidence>
<dbReference type="InterPro" id="IPR011944">
    <property type="entry name" value="Steroid_delta5-4_isomerase"/>
</dbReference>
<accession>D2QU21</accession>
<keyword evidence="4" id="KW-1185">Reference proteome</keyword>
<keyword evidence="1" id="KW-0732">Signal</keyword>
<organism evidence="3 4">
    <name type="scientific">Spirosoma linguale (strain ATCC 33905 / DSM 74 / LMG 10896 / Claus 1)</name>
    <dbReference type="NCBI Taxonomy" id="504472"/>
    <lineage>
        <taxon>Bacteria</taxon>
        <taxon>Pseudomonadati</taxon>
        <taxon>Bacteroidota</taxon>
        <taxon>Cytophagia</taxon>
        <taxon>Cytophagales</taxon>
        <taxon>Cytophagaceae</taxon>
        <taxon>Spirosoma</taxon>
    </lineage>
</organism>
<evidence type="ECO:0000313" key="3">
    <source>
        <dbReference type="EMBL" id="ADB42303.1"/>
    </source>
</evidence>
<dbReference type="Gene3D" id="3.10.450.50">
    <property type="match status" value="1"/>
</dbReference>
<evidence type="ECO:0000313" key="4">
    <source>
        <dbReference type="Proteomes" id="UP000002028"/>
    </source>
</evidence>
<feature type="signal peptide" evidence="1">
    <location>
        <begin position="1"/>
        <end position="19"/>
    </location>
</feature>
<dbReference type="STRING" id="504472.Slin_6344"/>
<evidence type="ECO:0000256" key="1">
    <source>
        <dbReference type="SAM" id="SignalP"/>
    </source>
</evidence>
<reference evidence="3 4" key="1">
    <citation type="journal article" date="2010" name="Stand. Genomic Sci.">
        <title>Complete genome sequence of Spirosoma linguale type strain (1).</title>
        <authorList>
            <person name="Lail K."/>
            <person name="Sikorski J."/>
            <person name="Saunders E."/>
            <person name="Lapidus A."/>
            <person name="Glavina Del Rio T."/>
            <person name="Copeland A."/>
            <person name="Tice H."/>
            <person name="Cheng J.-F."/>
            <person name="Lucas S."/>
            <person name="Nolan M."/>
            <person name="Bruce D."/>
            <person name="Goodwin L."/>
            <person name="Pitluck S."/>
            <person name="Ivanova N."/>
            <person name="Mavromatis K."/>
            <person name="Ovchinnikova G."/>
            <person name="Pati A."/>
            <person name="Chen A."/>
            <person name="Palaniappan K."/>
            <person name="Land M."/>
            <person name="Hauser L."/>
            <person name="Chang Y.-J."/>
            <person name="Jeffries C.D."/>
            <person name="Chain P."/>
            <person name="Brettin T."/>
            <person name="Detter J.C."/>
            <person name="Schuetze A."/>
            <person name="Rohde M."/>
            <person name="Tindall B.J."/>
            <person name="Goeker M."/>
            <person name="Bristow J."/>
            <person name="Eisen J.A."/>
            <person name="Markowitz V."/>
            <person name="Hugenholtz P."/>
            <person name="Kyrpides N.C."/>
            <person name="Klenk H.-P."/>
            <person name="Chen F."/>
        </authorList>
    </citation>
    <scope>NUCLEOTIDE SEQUENCE [LARGE SCALE GENOMIC DNA]</scope>
    <source>
        <strain evidence="4">ATCC 33905 / DSM 74 / LMG 10896 / Claus 1</strain>
    </source>
</reference>
<sequence>MRNSITLVFLSLLSSTAFGQKSARATDSTAILAATEALVTSWNNHNYADMATYATPDVDWVNIVGMWWKGRDAVQKAHQVYHQSMFKNTPLTTVNTTIRFITPDVALVHHLTSIGAFTTPGGHTAGNDQNLATLVFVKQQGKWLLTAGQNVPVDAQAARHDPVNTSTSR</sequence>
<proteinExistence type="predicted"/>
<feature type="domain" description="DUF4440" evidence="2">
    <location>
        <begin position="31"/>
        <end position="145"/>
    </location>
</feature>
<dbReference type="RefSeq" id="WP_012930787.1">
    <property type="nucleotide sequence ID" value="NC_013730.1"/>
</dbReference>